<reference evidence="1" key="2">
    <citation type="journal article" date="2011" name="Microb. Ecol.">
        <title>Taxonomic and Functional Metagenomic Profiling of the Microbial Community in the Anoxic Sediment of a Sub-saline Shallow Lake (Laguna de Carrizo, Central Spain).</title>
        <authorList>
            <person name="Ferrer M."/>
            <person name="Guazzaroni M.E."/>
            <person name="Richter M."/>
            <person name="Garcia-Salamanca A."/>
            <person name="Yarza P."/>
            <person name="Suarez-Suarez A."/>
            <person name="Solano J."/>
            <person name="Alcaide M."/>
            <person name="van Dillewijn P."/>
            <person name="Molina-Henares M.A."/>
            <person name="Lopez-Cortes N."/>
            <person name="Al-Ramahi Y."/>
            <person name="Guerrero C."/>
            <person name="Acosta A."/>
            <person name="de Eugenio L.I."/>
            <person name="Martinez V."/>
            <person name="Marques S."/>
            <person name="Rojo F."/>
            <person name="Santero E."/>
            <person name="Genilloud O."/>
            <person name="Perez-Perez J."/>
            <person name="Rossello-Mora R."/>
            <person name="Ramos J.L."/>
        </authorList>
    </citation>
    <scope>NUCLEOTIDE SEQUENCE</scope>
</reference>
<proteinExistence type="predicted"/>
<sequence length="82" mass="10201">IYIIFTLIIFEVEINIFYLFIQNKNSNVKMHIFFFYKKMCYNFFMEDVIKRIIFYIQKITNFDEELSKNFLIIFLFLVIIIS</sequence>
<dbReference type="EMBL" id="ADZX01000362">
    <property type="protein sequence ID" value="EFK97056.1"/>
    <property type="molecule type" value="Genomic_DNA"/>
</dbReference>
<accession>D9PHB7</accession>
<feature type="non-terminal residue" evidence="1">
    <location>
        <position position="1"/>
    </location>
</feature>
<name>D9PHB7_9ZZZZ</name>
<reference evidence="1" key="1">
    <citation type="submission" date="2010-07" db="EMBL/GenBank/DDBJ databases">
        <authorList>
            <consortium name="CONSOLIDER consortium CSD2007-00005"/>
            <person name="Guazzaroni M.-E."/>
            <person name="Richter M."/>
            <person name="Garcia-Salamanca A."/>
            <person name="Yarza P."/>
            <person name="Ferrer M."/>
        </authorList>
    </citation>
    <scope>NUCLEOTIDE SEQUENCE</scope>
</reference>
<organism evidence="1">
    <name type="scientific">sediment metagenome</name>
    <dbReference type="NCBI Taxonomy" id="749907"/>
    <lineage>
        <taxon>unclassified sequences</taxon>
        <taxon>metagenomes</taxon>
        <taxon>ecological metagenomes</taxon>
    </lineage>
</organism>
<comment type="caution">
    <text evidence="1">The sequence shown here is derived from an EMBL/GenBank/DDBJ whole genome shotgun (WGS) entry which is preliminary data.</text>
</comment>
<dbReference type="AlphaFoldDB" id="D9PHB7"/>
<gene>
    <name evidence="1" type="ORF">LDC_0917</name>
</gene>
<evidence type="ECO:0000313" key="1">
    <source>
        <dbReference type="EMBL" id="EFK97056.1"/>
    </source>
</evidence>
<protein>
    <submittedName>
        <fullName evidence="1">Uncharacterized protein</fullName>
    </submittedName>
</protein>